<proteinExistence type="inferred from homology"/>
<evidence type="ECO:0000256" key="2">
    <source>
        <dbReference type="ARBA" id="ARBA00009525"/>
    </source>
</evidence>
<dbReference type="PaxDb" id="35128-Thaps8733"/>
<feature type="compositionally biased region" description="Acidic residues" evidence="6">
    <location>
        <begin position="76"/>
        <end position="92"/>
    </location>
</feature>
<dbReference type="eggNOG" id="KOG2179">
    <property type="taxonomic scope" value="Eukaryota"/>
</dbReference>
<evidence type="ECO:0000256" key="5">
    <source>
        <dbReference type="ARBA" id="ARBA00023242"/>
    </source>
</evidence>
<dbReference type="GO" id="GO:0071942">
    <property type="term" value="C:XPC complex"/>
    <property type="evidence" value="ECO:0000318"/>
    <property type="project" value="GO_Central"/>
</dbReference>
<dbReference type="OMA" id="ICGVFKG"/>
<dbReference type="AlphaFoldDB" id="B8LBW0"/>
<dbReference type="PANTHER" id="PTHR12135">
    <property type="entry name" value="DNA REPAIR PROTEIN XP-C / RAD4"/>
    <property type="match status" value="1"/>
</dbReference>
<dbReference type="STRING" id="35128.B8LBW0"/>
<dbReference type="GO" id="GO:0005737">
    <property type="term" value="C:cytoplasm"/>
    <property type="evidence" value="ECO:0000318"/>
    <property type="project" value="GO_Central"/>
</dbReference>
<evidence type="ECO:0000259" key="7">
    <source>
        <dbReference type="SMART" id="SM01030"/>
    </source>
</evidence>
<organism evidence="8 9">
    <name type="scientific">Thalassiosira pseudonana</name>
    <name type="common">Marine diatom</name>
    <name type="synonym">Cyclotella nana</name>
    <dbReference type="NCBI Taxonomy" id="35128"/>
    <lineage>
        <taxon>Eukaryota</taxon>
        <taxon>Sar</taxon>
        <taxon>Stramenopiles</taxon>
        <taxon>Ochrophyta</taxon>
        <taxon>Bacillariophyta</taxon>
        <taxon>Coscinodiscophyceae</taxon>
        <taxon>Thalassiosirophycidae</taxon>
        <taxon>Thalassiosirales</taxon>
        <taxon>Thalassiosiraceae</taxon>
        <taxon>Thalassiosira</taxon>
    </lineage>
</organism>
<dbReference type="InterPro" id="IPR036985">
    <property type="entry name" value="Transglutaminase-like_sf"/>
</dbReference>
<evidence type="ECO:0000313" key="9">
    <source>
        <dbReference type="Proteomes" id="UP000001449"/>
    </source>
</evidence>
<feature type="compositionally biased region" description="Low complexity" evidence="6">
    <location>
        <begin position="124"/>
        <end position="135"/>
    </location>
</feature>
<dbReference type="GO" id="GO:0003697">
    <property type="term" value="F:single-stranded DNA binding"/>
    <property type="evidence" value="ECO:0000318"/>
    <property type="project" value="GO_Central"/>
</dbReference>
<feature type="region of interest" description="Disordered" evidence="6">
    <location>
        <begin position="121"/>
        <end position="150"/>
    </location>
</feature>
<feature type="region of interest" description="Disordered" evidence="6">
    <location>
        <begin position="459"/>
        <end position="482"/>
    </location>
</feature>
<dbReference type="Pfam" id="PF10404">
    <property type="entry name" value="BHD_2"/>
    <property type="match status" value="1"/>
</dbReference>
<comment type="similarity">
    <text evidence="2">Belongs to the XPC family.</text>
</comment>
<dbReference type="Gene3D" id="3.90.260.10">
    <property type="entry name" value="Transglutaminase-like"/>
    <property type="match status" value="1"/>
</dbReference>
<feature type="compositionally biased region" description="Polar residues" evidence="6">
    <location>
        <begin position="308"/>
        <end position="319"/>
    </location>
</feature>
<dbReference type="InterPro" id="IPR004583">
    <property type="entry name" value="DNA_repair_Rad4"/>
</dbReference>
<accession>B8LBW0</accession>
<dbReference type="GeneID" id="7443294"/>
<dbReference type="Pfam" id="PF10403">
    <property type="entry name" value="BHD_1"/>
    <property type="match status" value="1"/>
</dbReference>
<dbReference type="GO" id="GO:0000111">
    <property type="term" value="C:nucleotide-excision repair factor 2 complex"/>
    <property type="evidence" value="ECO:0000318"/>
    <property type="project" value="GO_Central"/>
</dbReference>
<dbReference type="PANTHER" id="PTHR12135:SF0">
    <property type="entry name" value="DNA REPAIR PROTEIN COMPLEMENTING XP-C CELLS"/>
    <property type="match status" value="1"/>
</dbReference>
<evidence type="ECO:0000256" key="4">
    <source>
        <dbReference type="ARBA" id="ARBA00023204"/>
    </source>
</evidence>
<feature type="compositionally biased region" description="Basic and acidic residues" evidence="6">
    <location>
        <begin position="97"/>
        <end position="107"/>
    </location>
</feature>
<dbReference type="RefSeq" id="XP_002296556.1">
    <property type="nucleotide sequence ID" value="XM_002296520.1"/>
</dbReference>
<keyword evidence="3" id="KW-0227">DNA damage</keyword>
<feature type="compositionally biased region" description="Basic and acidic residues" evidence="6">
    <location>
        <begin position="139"/>
        <end position="148"/>
    </location>
</feature>
<sequence length="944" mass="104253">MSFQFDDNDSEEDIDLDDFDDTGLLALASRETAASRPSTDITSEVAAPRVAAELGVGITETSAYHDGEGDDRGDWSDVDWEDADQEDGEGEGIDSGGDGKQDNVDELQPRKFPSEGIMINFGASESNTNSTNSGDDNGDDAKDKEYKPKKWKRTRTLRDVPFATQQLVLNVRRAHMLCCISYSLGCSAVCGGGVMIHEDDIMKAASDDEMEGTRSFLTCLAHSLVPLEFHQSDTVDHGLQATTKPKKSYIIPTTQQLHQFSQWYFGFVNRAGERRRAALERNVAQGAATTSFVVASRVSASKKRAITLGSNTNGRQATKSVELKDTKPPAKKQRRRGEADAPEDDEGGEKPSCTEPMMHQHYTSTTTSLVQKLKYFSPCYDEDPQLFIKEEGLDVIHAVESITPDEKVLIFLTMVRAMGWRARYVVALNPLSLELTVDHPLLASNSELMSSTDCYGSLDQSNNKRVTKVPNEKEPNTNTDNATMSETCLSWIEVLCGNDDSKLSNDDKRKPKSTPKQLVARWIPVFPEQETVDKPEEVESILAWIRDITTESSPSKKTTQTKKKSTRRNIARKSLRRQSSNSYAKKAPVSYVLATEHFPPIMKSTTTPFDVSSKSLRGARFTDVTPRYANTWSRTLRLRGATARQLKAGGGKCVDEWWATSLKDINGMCSSAKNKSSLALANDIVNTEPEIRVSVTKTVSGSGKEVEVLEIDSSGDEKPAAMDTNNDSGASDHDEHDNDESVELTKTTSKEAIPTSKKAFRENPFYVIPSVLNSQDVLHPDAHKRICGVFKGELVYKRSDVSKALRAKKWLYEGRKVKENEIPTPAKQINARKKPTSQGQGFKALESYVTETTLPSKYSEAGDGNAMENLYGIWQTAPWSPPHVGPSDPIPTNEFKNVELALLNPGLDLKVVGAIGHHLLEELSYIRITLSSCVKHISSGRVTP</sequence>
<reference evidence="8 9" key="2">
    <citation type="journal article" date="2008" name="Nature">
        <title>The Phaeodactylum genome reveals the evolutionary history of diatom genomes.</title>
        <authorList>
            <person name="Bowler C."/>
            <person name="Allen A.E."/>
            <person name="Badger J.H."/>
            <person name="Grimwood J."/>
            <person name="Jabbari K."/>
            <person name="Kuo A."/>
            <person name="Maheswari U."/>
            <person name="Martens C."/>
            <person name="Maumus F."/>
            <person name="Otillar R.P."/>
            <person name="Rayko E."/>
            <person name="Salamov A."/>
            <person name="Vandepoele K."/>
            <person name="Beszteri B."/>
            <person name="Gruber A."/>
            <person name="Heijde M."/>
            <person name="Katinka M."/>
            <person name="Mock T."/>
            <person name="Valentin K."/>
            <person name="Verret F."/>
            <person name="Berges J.A."/>
            <person name="Brownlee C."/>
            <person name="Cadoret J.P."/>
            <person name="Chiovitti A."/>
            <person name="Choi C.J."/>
            <person name="Coesel S."/>
            <person name="De Martino A."/>
            <person name="Detter J.C."/>
            <person name="Durkin C."/>
            <person name="Falciatore A."/>
            <person name="Fournet J."/>
            <person name="Haruta M."/>
            <person name="Huysman M.J."/>
            <person name="Jenkins B.D."/>
            <person name="Jiroutova K."/>
            <person name="Jorgensen R.E."/>
            <person name="Joubert Y."/>
            <person name="Kaplan A."/>
            <person name="Kroger N."/>
            <person name="Kroth P.G."/>
            <person name="La Roche J."/>
            <person name="Lindquist E."/>
            <person name="Lommer M."/>
            <person name="Martin-Jezequel V."/>
            <person name="Lopez P.J."/>
            <person name="Lucas S."/>
            <person name="Mangogna M."/>
            <person name="McGinnis K."/>
            <person name="Medlin L.K."/>
            <person name="Montsant A."/>
            <person name="Oudot-Le Secq M.P."/>
            <person name="Napoli C."/>
            <person name="Obornik M."/>
            <person name="Parker M.S."/>
            <person name="Petit J.L."/>
            <person name="Porcel B.M."/>
            <person name="Poulsen N."/>
            <person name="Robison M."/>
            <person name="Rychlewski L."/>
            <person name="Rynearson T.A."/>
            <person name="Schmutz J."/>
            <person name="Shapiro H."/>
            <person name="Siaut M."/>
            <person name="Stanley M."/>
            <person name="Sussman M.R."/>
            <person name="Taylor A.R."/>
            <person name="Vardi A."/>
            <person name="von Dassow P."/>
            <person name="Vyverman W."/>
            <person name="Willis A."/>
            <person name="Wyrwicz L.S."/>
            <person name="Rokhsar D.S."/>
            <person name="Weissenbach J."/>
            <person name="Armbrust E.V."/>
            <person name="Green B.R."/>
            <person name="Van de Peer Y."/>
            <person name="Grigoriev I.V."/>
        </authorList>
    </citation>
    <scope>NUCLEOTIDE SEQUENCE [LARGE SCALE GENOMIC DNA]</scope>
    <source>
        <strain evidence="8 9">CCMP1335</strain>
    </source>
</reference>
<dbReference type="GO" id="GO:0003684">
    <property type="term" value="F:damaged DNA binding"/>
    <property type="evidence" value="ECO:0000318"/>
    <property type="project" value="GO_Central"/>
</dbReference>
<dbReference type="HOGENOM" id="CLU_333581_0_0_1"/>
<dbReference type="InParanoid" id="B8LBW0"/>
<dbReference type="SMART" id="SM01030">
    <property type="entry name" value="BHD_1"/>
    <property type="match status" value="1"/>
</dbReference>
<keyword evidence="4" id="KW-0234">DNA repair</keyword>
<dbReference type="InterPro" id="IPR018326">
    <property type="entry name" value="Rad4_beta-hairpin_dom1"/>
</dbReference>
<feature type="region of interest" description="Disordered" evidence="6">
    <location>
        <begin position="552"/>
        <end position="582"/>
    </location>
</feature>
<evidence type="ECO:0000256" key="6">
    <source>
        <dbReference type="SAM" id="MobiDB-lite"/>
    </source>
</evidence>
<dbReference type="Proteomes" id="UP000001449">
    <property type="component" value="Chromosome 11"/>
</dbReference>
<dbReference type="GO" id="GO:0006298">
    <property type="term" value="P:mismatch repair"/>
    <property type="evidence" value="ECO:0000318"/>
    <property type="project" value="GO_Central"/>
</dbReference>
<feature type="domain" description="Rad4 beta-hairpin" evidence="7">
    <location>
        <begin position="749"/>
        <end position="802"/>
    </location>
</feature>
<gene>
    <name evidence="8" type="ORF">THAPSDRAFT_8733</name>
</gene>
<keyword evidence="9" id="KW-1185">Reference proteome</keyword>
<evidence type="ECO:0000313" key="8">
    <source>
        <dbReference type="EMBL" id="EED87252.1"/>
    </source>
</evidence>
<feature type="compositionally biased region" description="Basic residues" evidence="6">
    <location>
        <begin position="559"/>
        <end position="576"/>
    </location>
</feature>
<comment type="subcellular location">
    <subcellularLocation>
        <location evidence="1">Nucleus</location>
    </subcellularLocation>
</comment>
<protein>
    <recommendedName>
        <fullName evidence="7">Rad4 beta-hairpin domain-containing protein</fullName>
    </recommendedName>
</protein>
<evidence type="ECO:0000256" key="1">
    <source>
        <dbReference type="ARBA" id="ARBA00004123"/>
    </source>
</evidence>
<evidence type="ECO:0000256" key="3">
    <source>
        <dbReference type="ARBA" id="ARBA00022763"/>
    </source>
</evidence>
<dbReference type="GO" id="GO:0006289">
    <property type="term" value="P:nucleotide-excision repair"/>
    <property type="evidence" value="ECO:0000318"/>
    <property type="project" value="GO_Central"/>
</dbReference>
<keyword evidence="5" id="KW-0539">Nucleus</keyword>
<feature type="region of interest" description="Disordered" evidence="6">
    <location>
        <begin position="306"/>
        <end position="359"/>
    </location>
</feature>
<feature type="region of interest" description="Disordered" evidence="6">
    <location>
        <begin position="711"/>
        <end position="755"/>
    </location>
</feature>
<feature type="region of interest" description="Disordered" evidence="6">
    <location>
        <begin position="30"/>
        <end position="107"/>
    </location>
</feature>
<dbReference type="EMBL" id="DS999415">
    <property type="protein sequence ID" value="EED87252.1"/>
    <property type="molecule type" value="Genomic_DNA"/>
</dbReference>
<reference evidence="8 9" key="1">
    <citation type="journal article" date="2004" name="Science">
        <title>The genome of the diatom Thalassiosira pseudonana: ecology, evolution, and metabolism.</title>
        <authorList>
            <person name="Armbrust E.V."/>
            <person name="Berges J.A."/>
            <person name="Bowler C."/>
            <person name="Green B.R."/>
            <person name="Martinez D."/>
            <person name="Putnam N.H."/>
            <person name="Zhou S."/>
            <person name="Allen A.E."/>
            <person name="Apt K.E."/>
            <person name="Bechner M."/>
            <person name="Brzezinski M.A."/>
            <person name="Chaal B.K."/>
            <person name="Chiovitti A."/>
            <person name="Davis A.K."/>
            <person name="Demarest M.S."/>
            <person name="Detter J.C."/>
            <person name="Glavina T."/>
            <person name="Goodstein D."/>
            <person name="Hadi M.Z."/>
            <person name="Hellsten U."/>
            <person name="Hildebrand M."/>
            <person name="Jenkins B.D."/>
            <person name="Jurka J."/>
            <person name="Kapitonov V.V."/>
            <person name="Kroger N."/>
            <person name="Lau W.W."/>
            <person name="Lane T.W."/>
            <person name="Larimer F.W."/>
            <person name="Lippmeier J.C."/>
            <person name="Lucas S."/>
            <person name="Medina M."/>
            <person name="Montsant A."/>
            <person name="Obornik M."/>
            <person name="Parker M.S."/>
            <person name="Palenik B."/>
            <person name="Pazour G.J."/>
            <person name="Richardson P.M."/>
            <person name="Rynearson T.A."/>
            <person name="Saito M.A."/>
            <person name="Schwartz D.C."/>
            <person name="Thamatrakoln K."/>
            <person name="Valentin K."/>
            <person name="Vardi A."/>
            <person name="Wilkerson F.P."/>
            <person name="Rokhsar D.S."/>
        </authorList>
    </citation>
    <scope>NUCLEOTIDE SEQUENCE [LARGE SCALE GENOMIC DNA]</scope>
    <source>
        <strain evidence="8 9">CCMP1335</strain>
    </source>
</reference>
<dbReference type="InterPro" id="IPR018327">
    <property type="entry name" value="BHD_2"/>
</dbReference>
<name>B8LBW0_THAPS</name>
<feature type="compositionally biased region" description="Basic and acidic residues" evidence="6">
    <location>
        <begin position="63"/>
        <end position="75"/>
    </location>
</feature>
<dbReference type="KEGG" id="tps:THAPSDRAFT_8733"/>